<dbReference type="GO" id="GO:0016853">
    <property type="term" value="F:isomerase activity"/>
    <property type="evidence" value="ECO:0007669"/>
    <property type="project" value="UniProtKB-KW"/>
</dbReference>
<dbReference type="RefSeq" id="WP_172505999.1">
    <property type="nucleotide sequence ID" value="NZ_JAFMUG010000002.1"/>
</dbReference>
<dbReference type="PANTHER" id="PTHR21371">
    <property type="entry name" value="KETOL-ACID REDUCTOISOMERASE, MITOCHONDRIAL"/>
    <property type="match status" value="1"/>
</dbReference>
<sequence length="505" mass="55563">MATNYFNTLSLAGKLEQLAKCRFMEASEFSEGVKALEGKKVVIIGCGAQGLNQGLNMRDSGLDVSYALRSAAIQEKRASFKNASENNFTVDTFEALIPTADLVLNLTPDKQHTRVVNTVMPLMKKGATLSYSHGFNIVEEGMQVREDLTVIMVAPKCPGTEVREEYKRGFGVPTLIAVHPENDPENKGWAQAKAYAVATGGHKAGVLESSFVAEVKSDLMGEQTILCGVLQTASILSFDSMIEKGIEPRYASKLIQYGWEVITEALKHGGITNMMDRLSNPAKIKAFEISEELKTIMAPLFVKHMDDIMSGHFSKTMMEDWANDDVNLLSWRAETGETSFEKTAATSAEISDQEFFDHGTLMVAFVRAGVELAYDNMVASGIKAESAYYESLHELPLIANTVARKKLYEMNRIISDTAEYGCYLFDHAAKPLLVDFMKTVDTNIIGKAFKNSATNSNEVDNLALIAVNTAIQNHPIEAIGKTLRASMTAMKTITQEQEKEAVVFH</sequence>
<evidence type="ECO:0000256" key="1">
    <source>
        <dbReference type="ARBA" id="ARBA00001946"/>
    </source>
</evidence>
<dbReference type="GO" id="GO:0009099">
    <property type="term" value="P:L-valine biosynthetic process"/>
    <property type="evidence" value="ECO:0007669"/>
    <property type="project" value="UniProtKB-UniRule"/>
</dbReference>
<comment type="pathway">
    <text evidence="2">Amino-acid biosynthesis; L-valine biosynthesis; L-valine from pyruvate: step 2/4.</text>
</comment>
<organism evidence="14 15">
    <name type="scientific">Tenacibaculum finnmarkense genomovar ulcerans</name>
    <dbReference type="NCBI Taxonomy" id="2781388"/>
    <lineage>
        <taxon>Bacteria</taxon>
        <taxon>Pseudomonadati</taxon>
        <taxon>Bacteroidota</taxon>
        <taxon>Flavobacteriia</taxon>
        <taxon>Flavobacteriales</taxon>
        <taxon>Flavobacteriaceae</taxon>
        <taxon>Tenacibaculum</taxon>
        <taxon>Tenacibaculum finnmarkense</taxon>
    </lineage>
</organism>
<keyword evidence="6 11" id="KW-0479">Metal-binding</keyword>
<keyword evidence="9 11" id="KW-0100">Branched-chain amino acid biosynthesis</keyword>
<feature type="binding site" evidence="11">
    <location>
        <position position="390"/>
    </location>
    <ligand>
        <name>Mg(2+)</name>
        <dbReference type="ChEBI" id="CHEBI:18420"/>
        <label>2</label>
    </ligand>
</feature>
<keyword evidence="8 11" id="KW-0560">Oxidoreductase</keyword>
<evidence type="ECO:0000256" key="3">
    <source>
        <dbReference type="ARBA" id="ARBA00004885"/>
    </source>
</evidence>
<evidence type="ECO:0000256" key="5">
    <source>
        <dbReference type="ARBA" id="ARBA00022605"/>
    </source>
</evidence>
<dbReference type="Proteomes" id="UP000490060">
    <property type="component" value="Unassembled WGS sequence"/>
</dbReference>
<comment type="similarity">
    <text evidence="4 11">Belongs to the ketol-acid reductoisomerase family.</text>
</comment>
<reference evidence="14 15" key="1">
    <citation type="submission" date="2017-11" db="EMBL/GenBank/DDBJ databases">
        <authorList>
            <person name="Duchaud E."/>
        </authorList>
    </citation>
    <scope>NUCLEOTIDE SEQUENCE [LARGE SCALE GENOMIC DNA]</scope>
    <source>
        <strain evidence="14 15">TNO010</strain>
    </source>
</reference>
<gene>
    <name evidence="14" type="primary">ilvC</name>
    <name evidence="14" type="ORF">TNO010_90039</name>
</gene>
<feature type="domain" description="KARI N-terminal Rossmann" evidence="12">
    <location>
        <begin position="19"/>
        <end position="209"/>
    </location>
</feature>
<dbReference type="EC" id="1.1.1.86" evidence="10"/>
<dbReference type="GO" id="GO:0009097">
    <property type="term" value="P:isoleucine biosynthetic process"/>
    <property type="evidence" value="ECO:0007669"/>
    <property type="project" value="UniProtKB-UniRule"/>
</dbReference>
<dbReference type="NCBIfam" id="TIGR00465">
    <property type="entry name" value="ilvC"/>
    <property type="match status" value="1"/>
</dbReference>
<dbReference type="GO" id="GO:0005829">
    <property type="term" value="C:cytosol"/>
    <property type="evidence" value="ECO:0007669"/>
    <property type="project" value="TreeGrafter"/>
</dbReference>
<keyword evidence="5 11" id="KW-0028">Amino-acid biosynthesis</keyword>
<evidence type="ECO:0000313" key="14">
    <source>
        <dbReference type="EMBL" id="SOU89962.1"/>
    </source>
</evidence>
<dbReference type="PANTHER" id="PTHR21371:SF1">
    <property type="entry name" value="KETOL-ACID REDUCTOISOMERASE, MITOCHONDRIAL"/>
    <property type="match status" value="1"/>
</dbReference>
<comment type="pathway">
    <text evidence="3">Amino-acid biosynthesis; L-isoleucine biosynthesis; L-isoleucine from 2-oxobutanoate: step 2/4.</text>
</comment>
<dbReference type="GeneID" id="86818739"/>
<name>A0A2I2MBQ9_9FLAO</name>
<proteinExistence type="inferred from homology"/>
<dbReference type="SUPFAM" id="SSF51735">
    <property type="entry name" value="NAD(P)-binding Rossmann-fold domains"/>
    <property type="match status" value="1"/>
</dbReference>
<evidence type="ECO:0000259" key="12">
    <source>
        <dbReference type="PROSITE" id="PS51850"/>
    </source>
</evidence>
<dbReference type="PROSITE" id="PS51851">
    <property type="entry name" value="KARI_C"/>
    <property type="match status" value="2"/>
</dbReference>
<evidence type="ECO:0000256" key="6">
    <source>
        <dbReference type="ARBA" id="ARBA00022723"/>
    </source>
</evidence>
<dbReference type="GO" id="GO:0046872">
    <property type="term" value="F:metal ion binding"/>
    <property type="evidence" value="ECO:0007669"/>
    <property type="project" value="UniProtKB-UniRule"/>
</dbReference>
<dbReference type="UniPathway" id="UPA00049">
    <property type="reaction ID" value="UER00060"/>
</dbReference>
<evidence type="ECO:0000256" key="11">
    <source>
        <dbReference type="PROSITE-ProRule" id="PRU01198"/>
    </source>
</evidence>
<dbReference type="InterPro" id="IPR013023">
    <property type="entry name" value="KARI"/>
</dbReference>
<evidence type="ECO:0000256" key="4">
    <source>
        <dbReference type="ARBA" id="ARBA00010318"/>
    </source>
</evidence>
<dbReference type="UniPathway" id="UPA00047">
    <property type="reaction ID" value="UER00056"/>
</dbReference>
<evidence type="ECO:0000256" key="8">
    <source>
        <dbReference type="ARBA" id="ARBA00023002"/>
    </source>
</evidence>
<dbReference type="InterPro" id="IPR000506">
    <property type="entry name" value="KARI_C"/>
</dbReference>
<dbReference type="Gene3D" id="1.10.1040.10">
    <property type="entry name" value="N-(1-d-carboxylethyl)-l-norvaline Dehydrogenase, domain 2"/>
    <property type="match status" value="1"/>
</dbReference>
<protein>
    <recommendedName>
        <fullName evidence="10">Ketol-acid reductoisomerase</fullName>
        <ecNumber evidence="10">1.1.1.86</ecNumber>
    </recommendedName>
</protein>
<dbReference type="Gene3D" id="3.40.50.720">
    <property type="entry name" value="NAD(P)-binding Rossmann-like Domain"/>
    <property type="match status" value="1"/>
</dbReference>
<comment type="caution">
    <text evidence="11">Lacks conserved residue(s) required for the propagation of feature annotation.</text>
</comment>
<keyword evidence="14" id="KW-0413">Isomerase</keyword>
<dbReference type="EMBL" id="OENE01000055">
    <property type="protein sequence ID" value="SOU89962.1"/>
    <property type="molecule type" value="Genomic_DNA"/>
</dbReference>
<evidence type="ECO:0000259" key="13">
    <source>
        <dbReference type="PROSITE" id="PS51851"/>
    </source>
</evidence>
<evidence type="ECO:0000256" key="2">
    <source>
        <dbReference type="ARBA" id="ARBA00004864"/>
    </source>
</evidence>
<evidence type="ECO:0000313" key="15">
    <source>
        <dbReference type="Proteomes" id="UP000490060"/>
    </source>
</evidence>
<dbReference type="InterPro" id="IPR013328">
    <property type="entry name" value="6PGD_dom2"/>
</dbReference>
<dbReference type="NCBIfam" id="NF003557">
    <property type="entry name" value="PRK05225.1"/>
    <property type="match status" value="1"/>
</dbReference>
<dbReference type="InterPro" id="IPR013116">
    <property type="entry name" value="KARI_N"/>
</dbReference>
<feature type="binding site" evidence="11">
    <location>
        <position position="394"/>
    </location>
    <ligand>
        <name>Mg(2+)</name>
        <dbReference type="ChEBI" id="CHEBI:18420"/>
        <label>2</label>
    </ligand>
</feature>
<keyword evidence="7 11" id="KW-0460">Magnesium</keyword>
<feature type="domain" description="KARI C-terminal knotted" evidence="13">
    <location>
        <begin position="356"/>
        <end position="490"/>
    </location>
</feature>
<evidence type="ECO:0000256" key="9">
    <source>
        <dbReference type="ARBA" id="ARBA00023304"/>
    </source>
</evidence>
<evidence type="ECO:0000256" key="10">
    <source>
        <dbReference type="NCBIfam" id="TIGR00465"/>
    </source>
</evidence>
<dbReference type="AlphaFoldDB" id="A0A2I2MBQ9"/>
<dbReference type="Pfam" id="PF07991">
    <property type="entry name" value="KARI_N"/>
    <property type="match status" value="1"/>
</dbReference>
<feature type="binding site" evidence="11">
    <location>
        <position position="279"/>
    </location>
    <ligand>
        <name>substrate</name>
    </ligand>
</feature>
<dbReference type="SUPFAM" id="SSF48179">
    <property type="entry name" value="6-phosphogluconate dehydrogenase C-terminal domain-like"/>
    <property type="match status" value="2"/>
</dbReference>
<feature type="binding site" evidence="11">
    <location>
        <position position="415"/>
    </location>
    <ligand>
        <name>substrate</name>
    </ligand>
</feature>
<evidence type="ECO:0000256" key="7">
    <source>
        <dbReference type="ARBA" id="ARBA00022842"/>
    </source>
</evidence>
<feature type="binding site" evidence="11">
    <location>
        <position position="218"/>
    </location>
    <ligand>
        <name>Mg(2+)</name>
        <dbReference type="ChEBI" id="CHEBI:18420"/>
        <label>2</label>
    </ligand>
</feature>
<feature type="domain" description="KARI C-terminal knotted" evidence="13">
    <location>
        <begin position="210"/>
        <end position="354"/>
    </location>
</feature>
<accession>A0A2I2MBQ9</accession>
<dbReference type="InterPro" id="IPR036291">
    <property type="entry name" value="NAD(P)-bd_dom_sf"/>
</dbReference>
<comment type="cofactor">
    <cofactor evidence="1">
        <name>Mg(2+)</name>
        <dbReference type="ChEBI" id="CHEBI:18420"/>
    </cofactor>
</comment>
<dbReference type="InterPro" id="IPR008927">
    <property type="entry name" value="6-PGluconate_DH-like_C_sf"/>
</dbReference>
<dbReference type="GO" id="GO:0004455">
    <property type="term" value="F:ketol-acid reductoisomerase activity"/>
    <property type="evidence" value="ECO:0007669"/>
    <property type="project" value="UniProtKB-UniRule"/>
</dbReference>
<dbReference type="PROSITE" id="PS51850">
    <property type="entry name" value="KARI_N"/>
    <property type="match status" value="1"/>
</dbReference>
<feature type="binding site" evidence="11">
    <location>
        <position position="222"/>
    </location>
    <ligand>
        <name>Mg(2+)</name>
        <dbReference type="ChEBI" id="CHEBI:18420"/>
        <label>1</label>
    </ligand>
</feature>
<dbReference type="Pfam" id="PF01450">
    <property type="entry name" value="KARI_C"/>
    <property type="match status" value="2"/>
</dbReference>
<feature type="binding site" evidence="11">
    <location>
        <position position="218"/>
    </location>
    <ligand>
        <name>Mg(2+)</name>
        <dbReference type="ChEBI" id="CHEBI:18420"/>
        <label>1</label>
    </ligand>
</feature>